<dbReference type="KEGG" id="tse:THMIRHAS_02120"/>
<evidence type="ECO:0000313" key="2">
    <source>
        <dbReference type="Proteomes" id="UP000501726"/>
    </source>
</evidence>
<proteinExistence type="predicted"/>
<gene>
    <name evidence="1" type="ORF">THMIRHAS_02120</name>
</gene>
<dbReference type="RefSeq" id="WP_173269556.1">
    <property type="nucleotide sequence ID" value="NZ_AP021889.1"/>
</dbReference>
<name>A0A6F8PRV3_9GAMM</name>
<reference evidence="2" key="1">
    <citation type="submission" date="2019-11" db="EMBL/GenBank/DDBJ databases">
        <title>Isolation and characterization of two novel species in the genus Thiomicrorhabdus.</title>
        <authorList>
            <person name="Mochizuki J."/>
            <person name="Kojima H."/>
            <person name="Fukui M."/>
        </authorList>
    </citation>
    <scope>NUCLEOTIDE SEQUENCE [LARGE SCALE GENOMIC DNA]</scope>
    <source>
        <strain evidence="2">aks77</strain>
    </source>
</reference>
<organism evidence="1 2">
    <name type="scientific">Thiosulfatimonas sediminis</name>
    <dbReference type="NCBI Taxonomy" id="2675054"/>
    <lineage>
        <taxon>Bacteria</taxon>
        <taxon>Pseudomonadati</taxon>
        <taxon>Pseudomonadota</taxon>
        <taxon>Gammaproteobacteria</taxon>
        <taxon>Thiotrichales</taxon>
        <taxon>Piscirickettsiaceae</taxon>
        <taxon>Thiosulfatimonas</taxon>
    </lineage>
</organism>
<accession>A0A6F8PRV3</accession>
<dbReference type="Proteomes" id="UP000501726">
    <property type="component" value="Chromosome"/>
</dbReference>
<protein>
    <submittedName>
        <fullName evidence="1">Uncharacterized protein</fullName>
    </submittedName>
</protein>
<dbReference type="AlphaFoldDB" id="A0A6F8PRV3"/>
<sequence length="156" mass="17623">MTWQLIQNPHGLWRATQGAQQIDFVASIDNLADIDYQTVLLDLAKWDAYWQADRCHFVPADLSDFPRACCQSDADYAAELAMHQQKIQRWAQELAGGSGSVPAVCFHSTLAHQRLRIRQGRHRIAYLRSLGVPCFAAAIPKTTLFHLAVKPLFYSI</sequence>
<evidence type="ECO:0000313" key="1">
    <source>
        <dbReference type="EMBL" id="BBP44839.1"/>
    </source>
</evidence>
<dbReference type="EMBL" id="AP021889">
    <property type="protein sequence ID" value="BBP44839.1"/>
    <property type="molecule type" value="Genomic_DNA"/>
</dbReference>
<keyword evidence="2" id="KW-1185">Reference proteome</keyword>